<feature type="compositionally biased region" description="Low complexity" evidence="1">
    <location>
        <begin position="227"/>
        <end position="284"/>
    </location>
</feature>
<accession>A0ABV8VLE0</accession>
<feature type="transmembrane region" description="Helical" evidence="2">
    <location>
        <begin position="147"/>
        <end position="172"/>
    </location>
</feature>
<keyword evidence="2" id="KW-1133">Transmembrane helix</keyword>
<comment type="caution">
    <text evidence="3">The sequence shown here is derived from an EMBL/GenBank/DDBJ whole genome shotgun (WGS) entry which is preliminary data.</text>
</comment>
<dbReference type="RefSeq" id="WP_378562739.1">
    <property type="nucleotide sequence ID" value="NZ_JBHSDL010000014.1"/>
</dbReference>
<evidence type="ECO:0000256" key="2">
    <source>
        <dbReference type="SAM" id="Phobius"/>
    </source>
</evidence>
<evidence type="ECO:0000313" key="4">
    <source>
        <dbReference type="Proteomes" id="UP001595844"/>
    </source>
</evidence>
<dbReference type="EMBL" id="JBHSDL010000014">
    <property type="protein sequence ID" value="MFC4375662.1"/>
    <property type="molecule type" value="Genomic_DNA"/>
</dbReference>
<feature type="region of interest" description="Disordered" evidence="1">
    <location>
        <begin position="1"/>
        <end position="33"/>
    </location>
</feature>
<dbReference type="InterPro" id="IPR035166">
    <property type="entry name" value="DUF5336"/>
</dbReference>
<reference evidence="4" key="1">
    <citation type="journal article" date="2019" name="Int. J. Syst. Evol. Microbiol.">
        <title>The Global Catalogue of Microorganisms (GCM) 10K type strain sequencing project: providing services to taxonomists for standard genome sequencing and annotation.</title>
        <authorList>
            <consortium name="The Broad Institute Genomics Platform"/>
            <consortium name="The Broad Institute Genome Sequencing Center for Infectious Disease"/>
            <person name="Wu L."/>
            <person name="Ma J."/>
        </authorList>
    </citation>
    <scope>NUCLEOTIDE SEQUENCE [LARGE SCALE GENOMIC DNA]</scope>
    <source>
        <strain evidence="4">IBRC-M 10490</strain>
    </source>
</reference>
<keyword evidence="4" id="KW-1185">Reference proteome</keyword>
<feature type="region of interest" description="Disordered" evidence="1">
    <location>
        <begin position="177"/>
        <end position="362"/>
    </location>
</feature>
<gene>
    <name evidence="3" type="ORF">ACFO5K_16300</name>
</gene>
<organism evidence="3 4">
    <name type="scientific">Nocardia halotolerans</name>
    <dbReference type="NCBI Taxonomy" id="1755878"/>
    <lineage>
        <taxon>Bacteria</taxon>
        <taxon>Bacillati</taxon>
        <taxon>Actinomycetota</taxon>
        <taxon>Actinomycetes</taxon>
        <taxon>Mycobacteriales</taxon>
        <taxon>Nocardiaceae</taxon>
        <taxon>Nocardia</taxon>
    </lineage>
</organism>
<feature type="transmembrane region" description="Helical" evidence="2">
    <location>
        <begin position="113"/>
        <end position="135"/>
    </location>
</feature>
<keyword evidence="2" id="KW-0812">Transmembrane</keyword>
<feature type="compositionally biased region" description="Low complexity" evidence="1">
    <location>
        <begin position="181"/>
        <end position="217"/>
    </location>
</feature>
<feature type="transmembrane region" description="Helical" evidence="2">
    <location>
        <begin position="43"/>
        <end position="65"/>
    </location>
</feature>
<feature type="compositionally biased region" description="Gly residues" evidence="1">
    <location>
        <begin position="300"/>
        <end position="310"/>
    </location>
</feature>
<proteinExistence type="predicted"/>
<feature type="transmembrane region" description="Helical" evidence="2">
    <location>
        <begin position="85"/>
        <end position="106"/>
    </location>
</feature>
<evidence type="ECO:0000313" key="3">
    <source>
        <dbReference type="EMBL" id="MFC4375662.1"/>
    </source>
</evidence>
<dbReference type="Pfam" id="PF17270">
    <property type="entry name" value="DUF5336"/>
    <property type="match status" value="1"/>
</dbReference>
<dbReference type="Proteomes" id="UP001595844">
    <property type="component" value="Unassembled WGS sequence"/>
</dbReference>
<feature type="compositionally biased region" description="Low complexity" evidence="1">
    <location>
        <begin position="12"/>
        <end position="33"/>
    </location>
</feature>
<evidence type="ECO:0000256" key="1">
    <source>
        <dbReference type="SAM" id="MobiDB-lite"/>
    </source>
</evidence>
<name>A0ABV8VLE0_9NOCA</name>
<keyword evidence="2" id="KW-0472">Membrane</keyword>
<feature type="compositionally biased region" description="Low complexity" evidence="1">
    <location>
        <begin position="311"/>
        <end position="354"/>
    </location>
</feature>
<protein>
    <submittedName>
        <fullName evidence="3">DUF5336 domain-containing protein</fullName>
    </submittedName>
</protein>
<sequence>MSYPTGGSGYNAPATPAAPAQGPSTGAAASATAPGPDTKGLPFILTAATAGLGLLTYLLGFAPYIGSSPVTFGDTTVGEGSSFSLFEFGGGSGIALLLLAALLAGASLLPKQNLLAVCAAAALTGFISLVIATFVSVPDGAELKFGAYLVLFLAFVTTAVAIVALLFQLGIIKAPAPKPAQPQQQPGQFGQYGQQPGYGQPGQQPYGQPTAQQPYGQPGYGQGSTGGQYPTQSPYGQQSSPSMPQAQPGYGQPGQQPGYGQQQQQAYGQYGAQQQQQSYGGAPQAQPPRPDESATQTFGGQPGAQQGGQPFGAPTYGGAQAAAPAQPGQPGQPAQGQPFGGEQTADPAADATTAFRPNEDNK</sequence>